<evidence type="ECO:0000256" key="4">
    <source>
        <dbReference type="SAM" id="MobiDB-lite"/>
    </source>
</evidence>
<dbReference type="InterPro" id="IPR036942">
    <property type="entry name" value="Beta-barrel_TonB_sf"/>
</dbReference>
<organism evidence="6 7">
    <name type="scientific">Dawidia cretensis</name>
    <dbReference type="NCBI Taxonomy" id="2782350"/>
    <lineage>
        <taxon>Bacteria</taxon>
        <taxon>Pseudomonadati</taxon>
        <taxon>Bacteroidota</taxon>
        <taxon>Cytophagia</taxon>
        <taxon>Cytophagales</taxon>
        <taxon>Chryseotaleaceae</taxon>
        <taxon>Dawidia</taxon>
    </lineage>
</organism>
<dbReference type="AlphaFoldDB" id="A0AAP2DVR6"/>
<keyword evidence="6" id="KW-0675">Receptor</keyword>
<dbReference type="SUPFAM" id="SSF49464">
    <property type="entry name" value="Carboxypeptidase regulatory domain-like"/>
    <property type="match status" value="1"/>
</dbReference>
<dbReference type="PANTHER" id="PTHR40980">
    <property type="entry name" value="PLUG DOMAIN-CONTAINING PROTEIN"/>
    <property type="match status" value="1"/>
</dbReference>
<dbReference type="InterPro" id="IPR037066">
    <property type="entry name" value="Plug_dom_sf"/>
</dbReference>
<gene>
    <name evidence="6" type="ORF">KK062_02450</name>
</gene>
<comment type="subcellular location">
    <subcellularLocation>
        <location evidence="1">Cell outer membrane</location>
    </subcellularLocation>
</comment>
<dbReference type="EMBL" id="JAHESE010000001">
    <property type="protein sequence ID" value="MBT1707062.1"/>
    <property type="molecule type" value="Genomic_DNA"/>
</dbReference>
<evidence type="ECO:0000259" key="5">
    <source>
        <dbReference type="Pfam" id="PF00593"/>
    </source>
</evidence>
<evidence type="ECO:0000313" key="7">
    <source>
        <dbReference type="Proteomes" id="UP001319080"/>
    </source>
</evidence>
<dbReference type="InterPro" id="IPR000531">
    <property type="entry name" value="Beta-barrel_TonB"/>
</dbReference>
<dbReference type="InterPro" id="IPR008969">
    <property type="entry name" value="CarboxyPept-like_regulatory"/>
</dbReference>
<dbReference type="Pfam" id="PF13715">
    <property type="entry name" value="CarbopepD_reg_2"/>
    <property type="match status" value="1"/>
</dbReference>
<dbReference type="SUPFAM" id="SSF56935">
    <property type="entry name" value="Porins"/>
    <property type="match status" value="1"/>
</dbReference>
<name>A0AAP2DVR6_9BACT</name>
<evidence type="ECO:0000256" key="2">
    <source>
        <dbReference type="ARBA" id="ARBA00023136"/>
    </source>
</evidence>
<evidence type="ECO:0000313" key="6">
    <source>
        <dbReference type="EMBL" id="MBT1707062.1"/>
    </source>
</evidence>
<reference evidence="6 7" key="1">
    <citation type="submission" date="2021-05" db="EMBL/GenBank/DDBJ databases">
        <title>A Polyphasic approach of four new species of the genus Ohtaekwangia: Ohtaekwangia histidinii sp. nov., Ohtaekwangia cretensis sp. nov., Ohtaekwangia indiensis sp. nov., Ohtaekwangia reichenbachii sp. nov. from diverse environment.</title>
        <authorList>
            <person name="Octaviana S."/>
        </authorList>
    </citation>
    <scope>NUCLEOTIDE SEQUENCE [LARGE SCALE GENOMIC DNA]</scope>
    <source>
        <strain evidence="6 7">PWU5</strain>
    </source>
</reference>
<sequence>MMAALGAMAQTGTIKGTVKDAVSGEPIIGASIRLAGTALGNTADLEGNFEIAKVTPGTYELIVSFLSYKTDTVSNVTVVAGEVTTINTSLFEEGTQLNEVVIGGIRDRASDQILLGERRNASIAVENIGAIELSVKGVNDVGSGLVKMTGITKVASRGIYVRGLGDRYNNAYLNSMPLPSPDQNKKVVELDIFPTTIVRNIAVAKTYQADQFGDVSGASIDIFTKDPAQENFLTVGLGVNYNTVTTYKDFITNRDGSSDYLGLSGSKREGPVAVDYNGIHRFNGETDPFKTTFGRQHINAPIDNNFNIDAGRSINLGTSKLGIIFSGSYRNSYRADFGPNLVLNSMQDPDKNFDRDRYAFNTNLTGLLGTSFAWNENNVIRANYLFVNNSNNTYTTSLGDDFDVDSPSTTDRLRLRSRYLQTRMHNIQLGSDNTISNNLKVKWGGSYSTASTDEPDRRELSFTTPQGVKNEGTVSSTGLGGSQRYYQLTDEKEYYAFGEAAYSFGKPNSQDKRNKITLGYQRRNKDRDVSFRSYQLLFPPGSALLNVPMNVDRLEEVLDDEAYGSGDYTYNDIVDGSNRSKANRTIDAGYAYADLNITSRLSIIPGLRVEKTNQSVDYRLQGTGFNDRFTKIESDDFDLLPVVNAKYNITDTKILRLSGSKTLTRPNFVELVPVAYVNENLQSTVGNPLLSNSSIYNVDLKYEIFPTGSELVSFGVFYKNIDKPIEQVRSGPNFISFFNIASAQVYGFEFEFKKRISSFFSSSSKLVNGLVFDGNLSVLHSEVDTDPSKFKDQRTRDLLSAITNTSRQLQGASPYMVNLSMGYDDLFTKSSVQSSIELTYNVFGDRIYNVGTDKRGDEYEKSFGTLDLVIQNTWQSGFGVKLSAKNLLNPDIRLEQESGPNATKDDTITQSYKAGINLGLSLTYRLMGN</sequence>
<keyword evidence="7" id="KW-1185">Reference proteome</keyword>
<accession>A0AAP2DVR6</accession>
<evidence type="ECO:0000256" key="1">
    <source>
        <dbReference type="ARBA" id="ARBA00004442"/>
    </source>
</evidence>
<feature type="domain" description="TonB-dependent receptor-like beta-barrel" evidence="5">
    <location>
        <begin position="564"/>
        <end position="887"/>
    </location>
</feature>
<dbReference type="Proteomes" id="UP001319080">
    <property type="component" value="Unassembled WGS sequence"/>
</dbReference>
<feature type="region of interest" description="Disordered" evidence="4">
    <location>
        <begin position="447"/>
        <end position="481"/>
    </location>
</feature>
<dbReference type="Gene3D" id="2.40.170.20">
    <property type="entry name" value="TonB-dependent receptor, beta-barrel domain"/>
    <property type="match status" value="1"/>
</dbReference>
<dbReference type="Pfam" id="PF00593">
    <property type="entry name" value="TonB_dep_Rec_b-barrel"/>
    <property type="match status" value="1"/>
</dbReference>
<dbReference type="Gene3D" id="2.170.130.10">
    <property type="entry name" value="TonB-dependent receptor, plug domain"/>
    <property type="match status" value="1"/>
</dbReference>
<protein>
    <submittedName>
        <fullName evidence="6">TonB-dependent receptor</fullName>
    </submittedName>
</protein>
<proteinExistence type="predicted"/>
<dbReference type="Gene3D" id="2.60.40.1120">
    <property type="entry name" value="Carboxypeptidase-like, regulatory domain"/>
    <property type="match status" value="1"/>
</dbReference>
<feature type="compositionally biased region" description="Polar residues" evidence="4">
    <location>
        <begin position="461"/>
        <end position="477"/>
    </location>
</feature>
<evidence type="ECO:0000256" key="3">
    <source>
        <dbReference type="ARBA" id="ARBA00023237"/>
    </source>
</evidence>
<keyword evidence="3" id="KW-0998">Cell outer membrane</keyword>
<keyword evidence="2" id="KW-0472">Membrane</keyword>
<dbReference type="PANTHER" id="PTHR40980:SF5">
    <property type="entry name" value="TONB-DEPENDENT RECEPTOR"/>
    <property type="match status" value="1"/>
</dbReference>
<dbReference type="GO" id="GO:0009279">
    <property type="term" value="C:cell outer membrane"/>
    <property type="evidence" value="ECO:0007669"/>
    <property type="project" value="UniProtKB-SubCell"/>
</dbReference>
<comment type="caution">
    <text evidence="6">The sequence shown here is derived from an EMBL/GenBank/DDBJ whole genome shotgun (WGS) entry which is preliminary data.</text>
</comment>